<reference evidence="1 2" key="2">
    <citation type="journal article" date="2013" name="Plant Cell Physiol.">
        <title>Rice Annotation Project Database (RAP-DB): an integrative and interactive database for rice genomics.</title>
        <authorList>
            <person name="Sakai H."/>
            <person name="Lee S.S."/>
            <person name="Tanaka T."/>
            <person name="Numa H."/>
            <person name="Kim J."/>
            <person name="Kawahara Y."/>
            <person name="Wakimoto H."/>
            <person name="Yang C.C."/>
            <person name="Iwamoto M."/>
            <person name="Abe T."/>
            <person name="Yamada Y."/>
            <person name="Muto A."/>
            <person name="Inokuchi H."/>
            <person name="Ikemura T."/>
            <person name="Matsumoto T."/>
            <person name="Sasaki T."/>
            <person name="Itoh T."/>
        </authorList>
    </citation>
    <scope>NUCLEOTIDE SEQUENCE [LARGE SCALE GENOMIC DNA]</scope>
    <source>
        <strain evidence="2">cv. Nipponbare</strain>
    </source>
</reference>
<dbReference type="InParanoid" id="A0A0P0UXC5"/>
<reference evidence="2" key="1">
    <citation type="journal article" date="2005" name="Nature">
        <title>The map-based sequence of the rice genome.</title>
        <authorList>
            <consortium name="International rice genome sequencing project (IRGSP)"/>
            <person name="Matsumoto T."/>
            <person name="Wu J."/>
            <person name="Kanamori H."/>
            <person name="Katayose Y."/>
            <person name="Fujisawa M."/>
            <person name="Namiki N."/>
            <person name="Mizuno H."/>
            <person name="Yamamoto K."/>
            <person name="Antonio B.A."/>
            <person name="Baba T."/>
            <person name="Sakata K."/>
            <person name="Nagamura Y."/>
            <person name="Aoki H."/>
            <person name="Arikawa K."/>
            <person name="Arita K."/>
            <person name="Bito T."/>
            <person name="Chiden Y."/>
            <person name="Fujitsuka N."/>
            <person name="Fukunaka R."/>
            <person name="Hamada M."/>
            <person name="Harada C."/>
            <person name="Hayashi A."/>
            <person name="Hijishita S."/>
            <person name="Honda M."/>
            <person name="Hosokawa S."/>
            <person name="Ichikawa Y."/>
            <person name="Idonuma A."/>
            <person name="Iijima M."/>
            <person name="Ikeda M."/>
            <person name="Ikeno M."/>
            <person name="Ito K."/>
            <person name="Ito S."/>
            <person name="Ito T."/>
            <person name="Ito Y."/>
            <person name="Ito Y."/>
            <person name="Iwabuchi A."/>
            <person name="Kamiya K."/>
            <person name="Karasawa W."/>
            <person name="Kurita K."/>
            <person name="Katagiri S."/>
            <person name="Kikuta A."/>
            <person name="Kobayashi H."/>
            <person name="Kobayashi N."/>
            <person name="Machita K."/>
            <person name="Maehara T."/>
            <person name="Masukawa M."/>
            <person name="Mizubayashi T."/>
            <person name="Mukai Y."/>
            <person name="Nagasaki H."/>
            <person name="Nagata Y."/>
            <person name="Naito S."/>
            <person name="Nakashima M."/>
            <person name="Nakama Y."/>
            <person name="Nakamichi Y."/>
            <person name="Nakamura M."/>
            <person name="Meguro A."/>
            <person name="Negishi M."/>
            <person name="Ohta I."/>
            <person name="Ohta T."/>
            <person name="Okamoto M."/>
            <person name="Ono N."/>
            <person name="Saji S."/>
            <person name="Sakaguchi M."/>
            <person name="Sakai K."/>
            <person name="Shibata M."/>
            <person name="Shimokawa T."/>
            <person name="Song J."/>
            <person name="Takazaki Y."/>
            <person name="Terasawa K."/>
            <person name="Tsugane M."/>
            <person name="Tsuji K."/>
            <person name="Ueda S."/>
            <person name="Waki K."/>
            <person name="Yamagata H."/>
            <person name="Yamamoto M."/>
            <person name="Yamamoto S."/>
            <person name="Yamane H."/>
            <person name="Yoshiki S."/>
            <person name="Yoshihara R."/>
            <person name="Yukawa K."/>
            <person name="Zhong H."/>
            <person name="Yano M."/>
            <person name="Yuan Q."/>
            <person name="Ouyang S."/>
            <person name="Liu J."/>
            <person name="Jones K.M."/>
            <person name="Gansberger K."/>
            <person name="Moffat K."/>
            <person name="Hill J."/>
            <person name="Bera J."/>
            <person name="Fadrosh D."/>
            <person name="Jin S."/>
            <person name="Johri S."/>
            <person name="Kim M."/>
            <person name="Overton L."/>
            <person name="Reardon M."/>
            <person name="Tsitrin T."/>
            <person name="Vuong H."/>
            <person name="Weaver B."/>
            <person name="Ciecko A."/>
            <person name="Tallon L."/>
            <person name="Jackson J."/>
            <person name="Pai G."/>
            <person name="Aken S.V."/>
            <person name="Utterback T."/>
            <person name="Reidmuller S."/>
            <person name="Feldblyum T."/>
            <person name="Hsiao J."/>
            <person name="Zismann V."/>
            <person name="Iobst S."/>
            <person name="de Vazeille A.R."/>
            <person name="Buell C.R."/>
            <person name="Ying K."/>
            <person name="Li Y."/>
            <person name="Lu T."/>
            <person name="Huang Y."/>
            <person name="Zhao Q."/>
            <person name="Feng Q."/>
            <person name="Zhang L."/>
            <person name="Zhu J."/>
            <person name="Weng Q."/>
            <person name="Mu J."/>
            <person name="Lu Y."/>
            <person name="Fan D."/>
            <person name="Liu Y."/>
            <person name="Guan J."/>
            <person name="Zhang Y."/>
            <person name="Yu S."/>
            <person name="Liu X."/>
            <person name="Zhang Y."/>
            <person name="Hong G."/>
            <person name="Han B."/>
            <person name="Choisne N."/>
            <person name="Demange N."/>
            <person name="Orjeda G."/>
            <person name="Samain S."/>
            <person name="Cattolico L."/>
            <person name="Pelletier E."/>
            <person name="Couloux A."/>
            <person name="Segurens B."/>
            <person name="Wincker P."/>
            <person name="D'Hont A."/>
            <person name="Scarpelli C."/>
            <person name="Weissenbach J."/>
            <person name="Salanoubat M."/>
            <person name="Quetier F."/>
            <person name="Yu Y."/>
            <person name="Kim H.R."/>
            <person name="Rambo T."/>
            <person name="Currie J."/>
            <person name="Collura K."/>
            <person name="Luo M."/>
            <person name="Yang T."/>
            <person name="Ammiraju J.S.S."/>
            <person name="Engler F."/>
            <person name="Soderlund C."/>
            <person name="Wing R.A."/>
            <person name="Palmer L.E."/>
            <person name="de la Bastide M."/>
            <person name="Spiegel L."/>
            <person name="Nascimento L."/>
            <person name="Zutavern T."/>
            <person name="O'Shaughnessy A."/>
            <person name="Dike S."/>
            <person name="Dedhia N."/>
            <person name="Preston R."/>
            <person name="Balija V."/>
            <person name="McCombie W.R."/>
            <person name="Chow T."/>
            <person name="Chen H."/>
            <person name="Chung M."/>
            <person name="Chen C."/>
            <person name="Shaw J."/>
            <person name="Wu H."/>
            <person name="Hsiao K."/>
            <person name="Chao Y."/>
            <person name="Chu M."/>
            <person name="Cheng C."/>
            <person name="Hour A."/>
            <person name="Lee P."/>
            <person name="Lin S."/>
            <person name="Lin Y."/>
            <person name="Liou J."/>
            <person name="Liu S."/>
            <person name="Hsing Y."/>
            <person name="Raghuvanshi S."/>
            <person name="Mohanty A."/>
            <person name="Bharti A.K."/>
            <person name="Gaur A."/>
            <person name="Gupta V."/>
            <person name="Kumar D."/>
            <person name="Ravi V."/>
            <person name="Vij S."/>
            <person name="Kapur A."/>
            <person name="Khurana P."/>
            <person name="Khurana P."/>
            <person name="Khurana J.P."/>
            <person name="Tyagi A.K."/>
            <person name="Gaikwad K."/>
            <person name="Singh A."/>
            <person name="Dalal V."/>
            <person name="Srivastava S."/>
            <person name="Dixit A."/>
            <person name="Pal A.K."/>
            <person name="Ghazi I.A."/>
            <person name="Yadav M."/>
            <person name="Pandit A."/>
            <person name="Bhargava A."/>
            <person name="Sureshbabu K."/>
            <person name="Batra K."/>
            <person name="Sharma T.R."/>
            <person name="Mohapatra T."/>
            <person name="Singh N.K."/>
            <person name="Messing J."/>
            <person name="Nelson A.B."/>
            <person name="Fuks G."/>
            <person name="Kavchok S."/>
            <person name="Keizer G."/>
            <person name="Linton E."/>
            <person name="Llaca V."/>
            <person name="Song R."/>
            <person name="Tanyolac B."/>
            <person name="Young S."/>
            <person name="Ho-Il K."/>
            <person name="Hahn J.H."/>
            <person name="Sangsakoo G."/>
            <person name="Vanavichit A."/>
            <person name="de Mattos Luiz.A.T."/>
            <person name="Zimmer P.D."/>
            <person name="Malone G."/>
            <person name="Dellagostin O."/>
            <person name="de Oliveira A.C."/>
            <person name="Bevan M."/>
            <person name="Bancroft I."/>
            <person name="Minx P."/>
            <person name="Cordum H."/>
            <person name="Wilson R."/>
            <person name="Cheng Z."/>
            <person name="Jin W."/>
            <person name="Jiang J."/>
            <person name="Leong S.A."/>
            <person name="Iwama H."/>
            <person name="Gojobori T."/>
            <person name="Itoh T."/>
            <person name="Niimura Y."/>
            <person name="Fujii Y."/>
            <person name="Habara T."/>
            <person name="Sakai H."/>
            <person name="Sato Y."/>
            <person name="Wilson G."/>
            <person name="Kumar K."/>
            <person name="McCouch S."/>
            <person name="Juretic N."/>
            <person name="Hoen D."/>
            <person name="Wright S."/>
            <person name="Bruskiewich R."/>
            <person name="Bureau T."/>
            <person name="Miyao A."/>
            <person name="Hirochika H."/>
            <person name="Nishikawa T."/>
            <person name="Kadowaki K."/>
            <person name="Sugiura M."/>
            <person name="Burr B."/>
            <person name="Sasaki T."/>
        </authorList>
    </citation>
    <scope>NUCLEOTIDE SEQUENCE [LARGE SCALE GENOMIC DNA]</scope>
    <source>
        <strain evidence="2">cv. Nipponbare</strain>
    </source>
</reference>
<organism evidence="1 2">
    <name type="scientific">Oryza sativa subsp. japonica</name>
    <name type="common">Rice</name>
    <dbReference type="NCBI Taxonomy" id="39947"/>
    <lineage>
        <taxon>Eukaryota</taxon>
        <taxon>Viridiplantae</taxon>
        <taxon>Streptophyta</taxon>
        <taxon>Embryophyta</taxon>
        <taxon>Tracheophyta</taxon>
        <taxon>Spermatophyta</taxon>
        <taxon>Magnoliopsida</taxon>
        <taxon>Liliopsida</taxon>
        <taxon>Poales</taxon>
        <taxon>Poaceae</taxon>
        <taxon>BOP clade</taxon>
        <taxon>Oryzoideae</taxon>
        <taxon>Oryzeae</taxon>
        <taxon>Oryzinae</taxon>
        <taxon>Oryza</taxon>
        <taxon>Oryza sativa</taxon>
    </lineage>
</organism>
<name>A0A0P0UXC5_ORYSJ</name>
<dbReference type="AlphaFoldDB" id="A0A0P0UXC5"/>
<accession>A0A0P0UXC5</accession>
<gene>
    <name evidence="1" type="ordered locus">Os01g0113450</name>
    <name evidence="1" type="ORF">OSNPB_010113450</name>
</gene>
<dbReference type="Gramene" id="Os01t0113450-00">
    <property type="protein sequence ID" value="Os01t0113450-00"/>
    <property type="gene ID" value="Os01g0113450"/>
</dbReference>
<protein>
    <submittedName>
        <fullName evidence="1">Os01g0113450 protein</fullName>
    </submittedName>
</protein>
<dbReference type="Proteomes" id="UP000059680">
    <property type="component" value="Chromosome 1"/>
</dbReference>
<keyword evidence="2" id="KW-1185">Reference proteome</keyword>
<sequence length="90" mass="9785">MYVLVIVLHCLRTIDKGRPPYSLKSQFPGVAWPWNPPNERTMIGARKRAVAVCILQVGVHDPEGRIVVVDASDIVCSCIDLDGGLATATL</sequence>
<evidence type="ECO:0000313" key="1">
    <source>
        <dbReference type="EMBL" id="BAS70044.1"/>
    </source>
</evidence>
<evidence type="ECO:0000313" key="2">
    <source>
        <dbReference type="Proteomes" id="UP000059680"/>
    </source>
</evidence>
<dbReference type="EMBL" id="AP014957">
    <property type="protein sequence ID" value="BAS70044.1"/>
    <property type="molecule type" value="Genomic_DNA"/>
</dbReference>
<reference evidence="1 2" key="3">
    <citation type="journal article" date="2013" name="Rice">
        <title>Improvement of the Oryza sativa Nipponbare reference genome using next generation sequence and optical map data.</title>
        <authorList>
            <person name="Kawahara Y."/>
            <person name="de la Bastide M."/>
            <person name="Hamilton J.P."/>
            <person name="Kanamori H."/>
            <person name="McCombie W.R."/>
            <person name="Ouyang S."/>
            <person name="Schwartz D.C."/>
            <person name="Tanaka T."/>
            <person name="Wu J."/>
            <person name="Zhou S."/>
            <person name="Childs K.L."/>
            <person name="Davidson R.M."/>
            <person name="Lin H."/>
            <person name="Quesada-Ocampo L."/>
            <person name="Vaillancourt B."/>
            <person name="Sakai H."/>
            <person name="Lee S.S."/>
            <person name="Kim J."/>
            <person name="Numa H."/>
            <person name="Itoh T."/>
            <person name="Buell C.R."/>
            <person name="Matsumoto T."/>
        </authorList>
    </citation>
    <scope>NUCLEOTIDE SEQUENCE [LARGE SCALE GENOMIC DNA]</scope>
    <source>
        <strain evidence="2">cv. Nipponbare</strain>
    </source>
</reference>
<dbReference type="PaxDb" id="39947-A0A0P0UXC5"/>
<proteinExistence type="predicted"/>